<evidence type="ECO:0000256" key="1">
    <source>
        <dbReference type="SAM" id="MobiDB-lite"/>
    </source>
</evidence>
<feature type="region of interest" description="Disordered" evidence="1">
    <location>
        <begin position="52"/>
        <end position="72"/>
    </location>
</feature>
<dbReference type="OrthoDB" id="407509at2759"/>
<comment type="caution">
    <text evidence="2">The sequence shown here is derived from an EMBL/GenBank/DDBJ whole genome shotgun (WGS) entry which is preliminary data.</text>
</comment>
<evidence type="ECO:0000313" key="2">
    <source>
        <dbReference type="EMBL" id="CAH2233161.1"/>
    </source>
</evidence>
<evidence type="ECO:0000313" key="3">
    <source>
        <dbReference type="Proteomes" id="UP000838756"/>
    </source>
</evidence>
<dbReference type="EMBL" id="CAKXAJ010024942">
    <property type="protein sequence ID" value="CAH2233161.1"/>
    <property type="molecule type" value="Genomic_DNA"/>
</dbReference>
<proteinExistence type="predicted"/>
<gene>
    <name evidence="2" type="primary">jg17787</name>
    <name evidence="2" type="ORF">PAEG_LOCUS11287</name>
</gene>
<name>A0A8S4R8E8_9NEOP</name>
<keyword evidence="3" id="KW-1185">Reference proteome</keyword>
<organism evidence="2 3">
    <name type="scientific">Pararge aegeria aegeria</name>
    <dbReference type="NCBI Taxonomy" id="348720"/>
    <lineage>
        <taxon>Eukaryota</taxon>
        <taxon>Metazoa</taxon>
        <taxon>Ecdysozoa</taxon>
        <taxon>Arthropoda</taxon>
        <taxon>Hexapoda</taxon>
        <taxon>Insecta</taxon>
        <taxon>Pterygota</taxon>
        <taxon>Neoptera</taxon>
        <taxon>Endopterygota</taxon>
        <taxon>Lepidoptera</taxon>
        <taxon>Glossata</taxon>
        <taxon>Ditrysia</taxon>
        <taxon>Papilionoidea</taxon>
        <taxon>Nymphalidae</taxon>
        <taxon>Satyrinae</taxon>
        <taxon>Satyrini</taxon>
        <taxon>Parargina</taxon>
        <taxon>Pararge</taxon>
    </lineage>
</organism>
<accession>A0A8S4R8E8</accession>
<dbReference type="Proteomes" id="UP000838756">
    <property type="component" value="Unassembled WGS sequence"/>
</dbReference>
<reference evidence="2" key="1">
    <citation type="submission" date="2022-03" db="EMBL/GenBank/DDBJ databases">
        <authorList>
            <person name="Lindestad O."/>
        </authorList>
    </citation>
    <scope>NUCLEOTIDE SEQUENCE</scope>
</reference>
<dbReference type="AlphaFoldDB" id="A0A8S4R8E8"/>
<sequence length="84" mass="9850">MRIRRQRDDEIRKRTKVTDLAGRVAQLKWQWAGHIARRTDVRCCPKVLERRPRTGKHSVGRSPTSPYKRPMCNSGPQLVELIMI</sequence>
<protein>
    <submittedName>
        <fullName evidence="2">Jg17787 protein</fullName>
    </submittedName>
</protein>